<comment type="similarity">
    <text evidence="2 6">Belongs to the sodium:solute symporter (SSF) (TC 2.A.21) family.</text>
</comment>
<feature type="transmembrane region" description="Helical" evidence="7">
    <location>
        <begin position="39"/>
        <end position="58"/>
    </location>
</feature>
<feature type="transmembrane region" description="Helical" evidence="7">
    <location>
        <begin position="124"/>
        <end position="147"/>
    </location>
</feature>
<feature type="transmembrane region" description="Helical" evidence="7">
    <location>
        <begin position="6"/>
        <end position="27"/>
    </location>
</feature>
<proteinExistence type="inferred from homology"/>
<evidence type="ECO:0000313" key="9">
    <source>
        <dbReference type="Proteomes" id="UP001298753"/>
    </source>
</evidence>
<evidence type="ECO:0000256" key="6">
    <source>
        <dbReference type="RuleBase" id="RU362091"/>
    </source>
</evidence>
<accession>A0AAW4VSP2</accession>
<dbReference type="Proteomes" id="UP001298753">
    <property type="component" value="Unassembled WGS sequence"/>
</dbReference>
<evidence type="ECO:0000256" key="5">
    <source>
        <dbReference type="ARBA" id="ARBA00023136"/>
    </source>
</evidence>
<feature type="transmembrane region" description="Helical" evidence="7">
    <location>
        <begin position="294"/>
        <end position="323"/>
    </location>
</feature>
<feature type="transmembrane region" description="Helical" evidence="7">
    <location>
        <begin position="78"/>
        <end position="103"/>
    </location>
</feature>
<feature type="transmembrane region" description="Helical" evidence="7">
    <location>
        <begin position="254"/>
        <end position="273"/>
    </location>
</feature>
<name>A0AAW4VSP2_9FIRM</name>
<evidence type="ECO:0000256" key="2">
    <source>
        <dbReference type="ARBA" id="ARBA00006434"/>
    </source>
</evidence>
<gene>
    <name evidence="8" type="ORF">LKD22_02085</name>
</gene>
<feature type="transmembrane region" description="Helical" evidence="7">
    <location>
        <begin position="197"/>
        <end position="217"/>
    </location>
</feature>
<dbReference type="NCBIfam" id="NF007790">
    <property type="entry name" value="PRK10484.1"/>
    <property type="match status" value="1"/>
</dbReference>
<dbReference type="PANTHER" id="PTHR11819:SF195">
    <property type="entry name" value="SODIUM_GLUCOSE COTRANSPORTER 4"/>
    <property type="match status" value="1"/>
</dbReference>
<dbReference type="InterPro" id="IPR001734">
    <property type="entry name" value="Na/solute_symporter"/>
</dbReference>
<dbReference type="EMBL" id="JAJEPX010000003">
    <property type="protein sequence ID" value="MCC2175931.1"/>
    <property type="molecule type" value="Genomic_DNA"/>
</dbReference>
<evidence type="ECO:0000256" key="1">
    <source>
        <dbReference type="ARBA" id="ARBA00004141"/>
    </source>
</evidence>
<evidence type="ECO:0000256" key="4">
    <source>
        <dbReference type="ARBA" id="ARBA00022989"/>
    </source>
</evidence>
<keyword evidence="9" id="KW-1185">Reference proteome</keyword>
<keyword evidence="5 7" id="KW-0472">Membrane</keyword>
<evidence type="ECO:0000313" key="8">
    <source>
        <dbReference type="EMBL" id="MCC2175931.1"/>
    </source>
</evidence>
<feature type="transmembrane region" description="Helical" evidence="7">
    <location>
        <begin position="343"/>
        <end position="363"/>
    </location>
</feature>
<comment type="subcellular location">
    <subcellularLocation>
        <location evidence="1">Membrane</location>
        <topology evidence="1">Multi-pass membrane protein</topology>
    </subcellularLocation>
</comment>
<reference evidence="8 9" key="1">
    <citation type="submission" date="2021-10" db="EMBL/GenBank/DDBJ databases">
        <title>Anaerobic single-cell dispensing facilitates the cultivation of human gut bacteria.</title>
        <authorList>
            <person name="Afrizal A."/>
        </authorList>
    </citation>
    <scope>NUCLEOTIDE SEQUENCE [LARGE SCALE GENOMIC DNA]</scope>
    <source>
        <strain evidence="8 9">CLA-AA-H270</strain>
    </source>
</reference>
<dbReference type="InterPro" id="IPR038377">
    <property type="entry name" value="Na/Glc_symporter_sf"/>
</dbReference>
<keyword evidence="3 7" id="KW-0812">Transmembrane</keyword>
<dbReference type="PANTHER" id="PTHR11819">
    <property type="entry name" value="SOLUTE CARRIER FAMILY 5"/>
    <property type="match status" value="1"/>
</dbReference>
<dbReference type="GeneID" id="98661285"/>
<comment type="caution">
    <text evidence="8">The sequence shown here is derived from an EMBL/GenBank/DDBJ whole genome shotgun (WGS) entry which is preliminary data.</text>
</comment>
<feature type="transmembrane region" description="Helical" evidence="7">
    <location>
        <begin position="449"/>
        <end position="468"/>
    </location>
</feature>
<dbReference type="GO" id="GO:0005412">
    <property type="term" value="F:D-glucose:sodium symporter activity"/>
    <property type="evidence" value="ECO:0007669"/>
    <property type="project" value="TreeGrafter"/>
</dbReference>
<feature type="transmembrane region" description="Helical" evidence="7">
    <location>
        <begin position="396"/>
        <end position="414"/>
    </location>
</feature>
<feature type="transmembrane region" description="Helical" evidence="7">
    <location>
        <begin position="420"/>
        <end position="442"/>
    </location>
</feature>
<protein>
    <submittedName>
        <fullName evidence="8">Solute:sodium symporter family transporter</fullName>
    </submittedName>
</protein>
<evidence type="ECO:0000256" key="7">
    <source>
        <dbReference type="SAM" id="Phobius"/>
    </source>
</evidence>
<dbReference type="PROSITE" id="PS50283">
    <property type="entry name" value="NA_SOLUT_SYMP_3"/>
    <property type="match status" value="1"/>
</dbReference>
<feature type="transmembrane region" description="Helical" evidence="7">
    <location>
        <begin position="527"/>
        <end position="548"/>
    </location>
</feature>
<dbReference type="GO" id="GO:0005886">
    <property type="term" value="C:plasma membrane"/>
    <property type="evidence" value="ECO:0007669"/>
    <property type="project" value="TreeGrafter"/>
</dbReference>
<dbReference type="NCBIfam" id="TIGR00813">
    <property type="entry name" value="sss"/>
    <property type="match status" value="1"/>
</dbReference>
<dbReference type="RefSeq" id="WP_227600079.1">
    <property type="nucleotide sequence ID" value="NZ_JAJEPX010000003.1"/>
</dbReference>
<keyword evidence="4 7" id="KW-1133">Transmembrane helix</keyword>
<dbReference type="Pfam" id="PF00474">
    <property type="entry name" value="SSF"/>
    <property type="match status" value="1"/>
</dbReference>
<dbReference type="Gene3D" id="1.20.1730.10">
    <property type="entry name" value="Sodium/glucose cotransporter"/>
    <property type="match status" value="1"/>
</dbReference>
<feature type="transmembrane region" description="Helical" evidence="7">
    <location>
        <begin position="480"/>
        <end position="498"/>
    </location>
</feature>
<sequence length="576" mass="62931">MNFLNSYSFVAISFVLFTGLVAFISWWKTRGDNLQSESGYYLAGHSLPAIVVAGSLVMTDLSAEQLVGNNGQSVRVGITTFATQGLSWSGLVIAAVLLLPVFLKHGMTTLPEFFEKRYDATVRRIVSIIMLLSFILIMLPTILYAGAQVFVNIFHVDELFGISTFAAVAIMCVLISIVGSIYAIFGGLKAIAVSDTLNGVGMLICGMLVPILGLVFLSSQTGGSGSLLDGLDKFLHTDPAMVNAWSEPTANEPWWPWPVLFTGLVVNNVYFWGCNQSIIQRALGAKSLAHAQKGMILAGLIDLFTPLALVIPGIICAFAYPGMDWGNGDSAFPVILSAVTPKWLLGFMAAAIFGAILSSYNSVLNSASTLYALDIHRPMFNPTASDEYTVKIGQRFGLVITIIATAVSPFLLYMGGITTFLNAALGIFNTPILVILLCGIFWKKTPTKAAKIMIPIHIVIYILLNYVLRDRIPVLQNIHYLYYTFALFLLDMLLMWIITKAAPRKTDFVHDSAAAVVDLTPWKYRRVMIAVIIGLTAVFYAVFSPWFLGKSDQTTWERYQAEQAADTAVSAIVEQS</sequence>
<evidence type="ECO:0000256" key="3">
    <source>
        <dbReference type="ARBA" id="ARBA00022692"/>
    </source>
</evidence>
<feature type="transmembrane region" description="Helical" evidence="7">
    <location>
        <begin position="159"/>
        <end position="185"/>
    </location>
</feature>
<dbReference type="CDD" id="cd10328">
    <property type="entry name" value="SLC5sbd_YidK"/>
    <property type="match status" value="1"/>
</dbReference>
<organism evidence="8 9">
    <name type="scientific">Agathobaculum butyriciproducens</name>
    <dbReference type="NCBI Taxonomy" id="1628085"/>
    <lineage>
        <taxon>Bacteria</taxon>
        <taxon>Bacillati</taxon>
        <taxon>Bacillota</taxon>
        <taxon>Clostridia</taxon>
        <taxon>Eubacteriales</taxon>
        <taxon>Butyricicoccaceae</taxon>
        <taxon>Agathobaculum</taxon>
    </lineage>
</organism>
<dbReference type="AlphaFoldDB" id="A0AAW4VSP2"/>